<sequence>MTTPPPLPLLVRAEILLRLLGIQGAWNYETMLGNGIAFAMEPALRRLPGGRGGEAYRQAIARHSGYFNAHPYLASVAVGALARAELDGTPAAHIERFRVAAPGPLGSVGDRLVWAGWLPLCSAVALVAFGLGASPWGVVALFLGLYNLGHLGLRIWGLHAGWAHGLRVAQALGNPVLRNGPPHVARALALVAGIALPVAAQKLLGEGRVWLGGVLAAVALGALLVSRLQGRFEGWRLAIYVLAAFLLYSVVR</sequence>
<evidence type="ECO:0000313" key="2">
    <source>
        <dbReference type="EMBL" id="WKW12054.1"/>
    </source>
</evidence>
<protein>
    <submittedName>
        <fullName evidence="2">PTS system mannose/fructose/sorbose family transporter subunit IID</fullName>
    </submittedName>
</protein>
<keyword evidence="4" id="KW-1185">Reference proteome</keyword>
<dbReference type="KEGG" id="pspc:Strain318_001326"/>
<dbReference type="InterPro" id="IPR004704">
    <property type="entry name" value="PTS_IID_man"/>
</dbReference>
<accession>A0AA49K000</accession>
<keyword evidence="1" id="KW-0472">Membrane</keyword>
<reference evidence="2" key="1">
    <citation type="submission" date="2023-07" db="EMBL/GenBank/DDBJ databases">
        <authorList>
            <person name="Haufschild T."/>
            <person name="Kallscheuer N."/>
            <person name="Hammer J."/>
            <person name="Kohn T."/>
            <person name="Kabuu M."/>
            <person name="Jogler M."/>
            <person name="Wohfarth N."/>
            <person name="Heuer A."/>
            <person name="Rohde M."/>
            <person name="van Teeseling M.C.F."/>
            <person name="Jogler C."/>
        </authorList>
    </citation>
    <scope>NUCLEOTIDE SEQUENCE</scope>
    <source>
        <strain evidence="2">Strain 138</strain>
        <strain evidence="3">Strain 318</strain>
    </source>
</reference>
<gene>
    <name evidence="2" type="ORF">Strain138_001326</name>
    <name evidence="3" type="ORF">Strain318_001326</name>
</gene>
<dbReference type="Proteomes" id="UP001229955">
    <property type="component" value="Chromosome"/>
</dbReference>
<dbReference type="Pfam" id="PF03613">
    <property type="entry name" value="EIID-AGA"/>
    <property type="match status" value="1"/>
</dbReference>
<dbReference type="EMBL" id="CP130612">
    <property type="protein sequence ID" value="WKW12054.1"/>
    <property type="molecule type" value="Genomic_DNA"/>
</dbReference>
<organism evidence="2">
    <name type="scientific">Pseudogemmatithrix spongiicola</name>
    <dbReference type="NCBI Taxonomy" id="3062599"/>
    <lineage>
        <taxon>Bacteria</taxon>
        <taxon>Pseudomonadati</taxon>
        <taxon>Gemmatimonadota</taxon>
        <taxon>Gemmatimonadia</taxon>
        <taxon>Gemmatimonadales</taxon>
        <taxon>Gemmatimonadaceae</taxon>
        <taxon>Pseudogemmatithrix</taxon>
    </lineage>
</organism>
<name>A0AA49JU64_9BACT</name>
<feature type="transmembrane region" description="Helical" evidence="1">
    <location>
        <begin position="234"/>
        <end position="251"/>
    </location>
</feature>
<dbReference type="PROSITE" id="PS51108">
    <property type="entry name" value="PTS_EIID"/>
    <property type="match status" value="1"/>
</dbReference>
<dbReference type="AlphaFoldDB" id="A0AA49JU64"/>
<evidence type="ECO:0000313" key="3">
    <source>
        <dbReference type="EMBL" id="WKW14963.1"/>
    </source>
</evidence>
<keyword evidence="1" id="KW-1133">Transmembrane helix</keyword>
<evidence type="ECO:0000256" key="1">
    <source>
        <dbReference type="SAM" id="Phobius"/>
    </source>
</evidence>
<dbReference type="EMBL" id="CP130613">
    <property type="protein sequence ID" value="WKW14963.1"/>
    <property type="molecule type" value="Genomic_DNA"/>
</dbReference>
<feature type="transmembrane region" description="Helical" evidence="1">
    <location>
        <begin position="209"/>
        <end position="228"/>
    </location>
</feature>
<dbReference type="RefSeq" id="WP_367887731.1">
    <property type="nucleotide sequence ID" value="NZ_CP130612.1"/>
</dbReference>
<dbReference type="GO" id="GO:0009401">
    <property type="term" value="P:phosphoenolpyruvate-dependent sugar phosphotransferase system"/>
    <property type="evidence" value="ECO:0007669"/>
    <property type="project" value="InterPro"/>
</dbReference>
<proteinExistence type="predicted"/>
<dbReference type="GO" id="GO:0016020">
    <property type="term" value="C:membrane"/>
    <property type="evidence" value="ECO:0007669"/>
    <property type="project" value="InterPro"/>
</dbReference>
<accession>A0AA49JU64</accession>
<keyword evidence="1" id="KW-0812">Transmembrane</keyword>
<evidence type="ECO:0000313" key="4">
    <source>
        <dbReference type="Proteomes" id="UP001229955"/>
    </source>
</evidence>